<organism evidence="1 2">
    <name type="scientific">Vespula squamosa</name>
    <name type="common">Southern yellow jacket</name>
    <name type="synonym">Wasp</name>
    <dbReference type="NCBI Taxonomy" id="30214"/>
    <lineage>
        <taxon>Eukaryota</taxon>
        <taxon>Metazoa</taxon>
        <taxon>Ecdysozoa</taxon>
        <taxon>Arthropoda</taxon>
        <taxon>Hexapoda</taxon>
        <taxon>Insecta</taxon>
        <taxon>Pterygota</taxon>
        <taxon>Neoptera</taxon>
        <taxon>Endopterygota</taxon>
        <taxon>Hymenoptera</taxon>
        <taxon>Apocrita</taxon>
        <taxon>Aculeata</taxon>
        <taxon>Vespoidea</taxon>
        <taxon>Vespidae</taxon>
        <taxon>Vespinae</taxon>
        <taxon>Vespula</taxon>
    </lineage>
</organism>
<proteinExistence type="predicted"/>
<dbReference type="AlphaFoldDB" id="A0ABD2AJE3"/>
<sequence length="97" mass="11053">MGDYSRNVLAPSYVYRDKNDKMIGRYSEIIMEGEGVFDTTYSLRYSSVLTLPGTIALRSGKKCQESCDALQMKFRGNRVSKEILGYVLESFDLQSIF</sequence>
<accession>A0ABD2AJE3</accession>
<evidence type="ECO:0000313" key="2">
    <source>
        <dbReference type="Proteomes" id="UP001607302"/>
    </source>
</evidence>
<dbReference type="EMBL" id="JAUDFV010000144">
    <property type="protein sequence ID" value="KAL2720753.1"/>
    <property type="molecule type" value="Genomic_DNA"/>
</dbReference>
<evidence type="ECO:0000313" key="1">
    <source>
        <dbReference type="EMBL" id="KAL2720753.1"/>
    </source>
</evidence>
<protein>
    <submittedName>
        <fullName evidence="1">Uncharacterized protein</fullName>
    </submittedName>
</protein>
<comment type="caution">
    <text evidence="1">The sequence shown here is derived from an EMBL/GenBank/DDBJ whole genome shotgun (WGS) entry which is preliminary data.</text>
</comment>
<gene>
    <name evidence="1" type="ORF">V1478_009799</name>
</gene>
<dbReference type="Proteomes" id="UP001607302">
    <property type="component" value="Unassembled WGS sequence"/>
</dbReference>
<name>A0ABD2AJE3_VESSQ</name>
<keyword evidence="2" id="KW-1185">Reference proteome</keyword>
<reference evidence="1 2" key="1">
    <citation type="journal article" date="2024" name="Ann. Entomol. Soc. Am.">
        <title>Genomic analyses of the southern and eastern yellowjacket wasps (Hymenoptera: Vespidae) reveal evolutionary signatures of social life.</title>
        <authorList>
            <person name="Catto M.A."/>
            <person name="Caine P.B."/>
            <person name="Orr S.E."/>
            <person name="Hunt B.G."/>
            <person name="Goodisman M.A.D."/>
        </authorList>
    </citation>
    <scope>NUCLEOTIDE SEQUENCE [LARGE SCALE GENOMIC DNA]</scope>
    <source>
        <strain evidence="1">233</strain>
        <tissue evidence="1">Head and thorax</tissue>
    </source>
</reference>